<evidence type="ECO:0000256" key="1">
    <source>
        <dbReference type="SAM" id="MobiDB-lite"/>
    </source>
</evidence>
<reference evidence="2 3" key="1">
    <citation type="submission" date="2019-09" db="EMBL/GenBank/DDBJ databases">
        <authorList>
            <person name="Chandra G."/>
            <person name="Truman W A."/>
        </authorList>
    </citation>
    <scope>NUCLEOTIDE SEQUENCE [LARGE SCALE GENOMIC DNA]</scope>
    <source>
        <strain evidence="2">PS631</strain>
    </source>
</reference>
<organism evidence="2 3">
    <name type="scientific">Pseudomonas fluorescens</name>
    <dbReference type="NCBI Taxonomy" id="294"/>
    <lineage>
        <taxon>Bacteria</taxon>
        <taxon>Pseudomonadati</taxon>
        <taxon>Pseudomonadota</taxon>
        <taxon>Gammaproteobacteria</taxon>
        <taxon>Pseudomonadales</taxon>
        <taxon>Pseudomonadaceae</taxon>
        <taxon>Pseudomonas</taxon>
    </lineage>
</organism>
<evidence type="ECO:0000313" key="3">
    <source>
        <dbReference type="Proteomes" id="UP000399692"/>
    </source>
</evidence>
<sequence>MWCLRSKRSGRDPITESLRALKTLKCEYGRVSVDATEIIQQPGYLEARVAAARLIHAYATRGQVKAPDQTVRKDNYEEGRKAPPIESVPER</sequence>
<dbReference type="Proteomes" id="UP000399692">
    <property type="component" value="Unassembled WGS sequence"/>
</dbReference>
<proteinExistence type="predicted"/>
<dbReference type="AlphaFoldDB" id="A0A5E6RLU6"/>
<name>A0A5E6RLU6_PSEFL</name>
<feature type="compositionally biased region" description="Basic and acidic residues" evidence="1">
    <location>
        <begin position="70"/>
        <end position="91"/>
    </location>
</feature>
<protein>
    <submittedName>
        <fullName evidence="2">Uncharacterized protein</fullName>
    </submittedName>
</protein>
<gene>
    <name evidence="2" type="ORF">PS631_01710</name>
</gene>
<feature type="region of interest" description="Disordered" evidence="1">
    <location>
        <begin position="64"/>
        <end position="91"/>
    </location>
</feature>
<evidence type="ECO:0000313" key="2">
    <source>
        <dbReference type="EMBL" id="VVM69111.1"/>
    </source>
</evidence>
<dbReference type="EMBL" id="CABVHF010000003">
    <property type="protein sequence ID" value="VVM69111.1"/>
    <property type="molecule type" value="Genomic_DNA"/>
</dbReference>
<accession>A0A5E6RLU6</accession>